<evidence type="ECO:0000313" key="10">
    <source>
        <dbReference type="Proteomes" id="UP001194714"/>
    </source>
</evidence>
<dbReference type="InterPro" id="IPR018357">
    <property type="entry name" value="Hexapep_transf_CS"/>
</dbReference>
<feature type="active site" description="Proton acceptor" evidence="7">
    <location>
        <position position="259"/>
    </location>
</feature>
<dbReference type="PROSITE" id="PS00101">
    <property type="entry name" value="HEXAPEP_TRANSFERASES"/>
    <property type="match status" value="1"/>
</dbReference>
<proteinExistence type="inferred from homology"/>
<keyword evidence="1 7" id="KW-0444">Lipid biosynthesis</keyword>
<evidence type="ECO:0000256" key="4">
    <source>
        <dbReference type="ARBA" id="ARBA00022737"/>
    </source>
</evidence>
<dbReference type="InterPro" id="IPR007691">
    <property type="entry name" value="LpxD"/>
</dbReference>
<sequence>MNSPCNANQPIGNVMTKQFSLADLSKLTETELVGDPNLQISSVDNLESASEQDASFLSNPKYNEAMKQSKAGVICIDRKTTLVEGKNFLVSDNPSRTFQLIAEKILASTGQASGFKGVHPSAVVHETATIGKDVTIGPCAVIDAHAKVGDGTEIYPHVYVGVSAKVGENCTLYPNSTVRERCQLGNRVILQSGAVIGSCGYGYTTDPKTGRHTKLEQIGNVILEDDVEIGANTTIDRARFKTTLIRKGTKLDNLVQIAHNVELGENNIIVSQTGIAGSAKLGNNVFLGGQAGVVGHVSISSNVKVATRGGVSKSITQPGIYGGSPVSPMAEFNKRQVLLRKIGSFVKELASLKKRIENLENS</sequence>
<reference evidence="9 10" key="1">
    <citation type="submission" date="2020-01" db="EMBL/GenBank/DDBJ databases">
        <title>Draft genome sequence of Cand. Neptunochlamydia vexilliferae K9.</title>
        <authorList>
            <person name="Schulz F."/>
            <person name="Koestlbacher S."/>
            <person name="Wascher F."/>
            <person name="Pizzetti I."/>
            <person name="Horn M."/>
        </authorList>
    </citation>
    <scope>NUCLEOTIDE SEQUENCE [LARGE SCALE GENOMIC DNA]</scope>
    <source>
        <strain evidence="9 10">K9</strain>
    </source>
</reference>
<evidence type="ECO:0000256" key="3">
    <source>
        <dbReference type="ARBA" id="ARBA00022679"/>
    </source>
</evidence>
<comment type="function">
    <text evidence="7">Catalyzes the N-acylation of UDP-3-O-acylglucosamine using 3-hydroxyacyl-ACP as the acyl donor. Is involved in the biosynthesis of lipid A, a phosphorylated glycolipid that anchors the lipopolysaccharide to the outer membrane of the cell.</text>
</comment>
<keyword evidence="4 7" id="KW-0677">Repeat</keyword>
<keyword evidence="5 7" id="KW-0443">Lipid metabolism</keyword>
<feature type="domain" description="UDP-3-O-[3-hydroxymyristoyl] glucosamine N-acyltransferase non-repeat region" evidence="8">
    <location>
        <begin position="37"/>
        <end position="103"/>
    </location>
</feature>
<evidence type="ECO:0000313" key="9">
    <source>
        <dbReference type="EMBL" id="MBF5060187.1"/>
    </source>
</evidence>
<dbReference type="PANTHER" id="PTHR43378">
    <property type="entry name" value="UDP-3-O-ACYLGLUCOSAMINE N-ACYLTRANSFERASE"/>
    <property type="match status" value="1"/>
</dbReference>
<gene>
    <name evidence="7" type="primary">lpxD</name>
    <name evidence="9" type="ORF">NEPTK9_001718</name>
</gene>
<evidence type="ECO:0000259" key="8">
    <source>
        <dbReference type="Pfam" id="PF04613"/>
    </source>
</evidence>
<dbReference type="SUPFAM" id="SSF51161">
    <property type="entry name" value="Trimeric LpxA-like enzymes"/>
    <property type="match status" value="1"/>
</dbReference>
<dbReference type="Gene3D" id="2.160.10.10">
    <property type="entry name" value="Hexapeptide repeat proteins"/>
    <property type="match status" value="1"/>
</dbReference>
<dbReference type="Proteomes" id="UP001194714">
    <property type="component" value="Unassembled WGS sequence"/>
</dbReference>
<dbReference type="HAMAP" id="MF_00523">
    <property type="entry name" value="LpxD"/>
    <property type="match status" value="1"/>
</dbReference>
<evidence type="ECO:0000256" key="2">
    <source>
        <dbReference type="ARBA" id="ARBA00022556"/>
    </source>
</evidence>
<comment type="similarity">
    <text evidence="7">Belongs to the transferase hexapeptide repeat family. LpxD subfamily.</text>
</comment>
<keyword evidence="3 7" id="KW-0808">Transferase</keyword>
<comment type="pathway">
    <text evidence="7">Bacterial outer membrane biogenesis; LPS lipid A biosynthesis.</text>
</comment>
<dbReference type="InterPro" id="IPR011004">
    <property type="entry name" value="Trimer_LpxA-like_sf"/>
</dbReference>
<protein>
    <recommendedName>
        <fullName evidence="7">UDP-3-O-acylglucosamine N-acyltransferase</fullName>
        <ecNumber evidence="7">2.3.1.191</ecNumber>
    </recommendedName>
</protein>
<dbReference type="Pfam" id="PF04613">
    <property type="entry name" value="LpxD"/>
    <property type="match status" value="1"/>
</dbReference>
<keyword evidence="2 7" id="KW-0441">Lipid A biosynthesis</keyword>
<evidence type="ECO:0000256" key="6">
    <source>
        <dbReference type="ARBA" id="ARBA00023315"/>
    </source>
</evidence>
<dbReference type="GO" id="GO:0016746">
    <property type="term" value="F:acyltransferase activity"/>
    <property type="evidence" value="ECO:0007669"/>
    <property type="project" value="UniProtKB-KW"/>
</dbReference>
<dbReference type="PANTHER" id="PTHR43378:SF2">
    <property type="entry name" value="UDP-3-O-ACYLGLUCOSAMINE N-ACYLTRANSFERASE 1, MITOCHONDRIAL-RELATED"/>
    <property type="match status" value="1"/>
</dbReference>
<evidence type="ECO:0000256" key="1">
    <source>
        <dbReference type="ARBA" id="ARBA00022516"/>
    </source>
</evidence>
<dbReference type="Gene3D" id="3.40.1390.10">
    <property type="entry name" value="MurE/MurF, N-terminal domain"/>
    <property type="match status" value="1"/>
</dbReference>
<comment type="subunit">
    <text evidence="7">Homotrimer.</text>
</comment>
<dbReference type="Pfam" id="PF00132">
    <property type="entry name" value="Hexapep"/>
    <property type="match status" value="2"/>
</dbReference>
<comment type="catalytic activity">
    <reaction evidence="7">
        <text>a UDP-3-O-[(3R)-3-hydroxyacyl]-alpha-D-glucosamine + a (3R)-hydroxyacyl-[ACP] = a UDP-2-N,3-O-bis[(3R)-3-hydroxyacyl]-alpha-D-glucosamine + holo-[ACP] + H(+)</text>
        <dbReference type="Rhea" id="RHEA:53836"/>
        <dbReference type="Rhea" id="RHEA-COMP:9685"/>
        <dbReference type="Rhea" id="RHEA-COMP:9945"/>
        <dbReference type="ChEBI" id="CHEBI:15378"/>
        <dbReference type="ChEBI" id="CHEBI:64479"/>
        <dbReference type="ChEBI" id="CHEBI:78827"/>
        <dbReference type="ChEBI" id="CHEBI:137740"/>
        <dbReference type="ChEBI" id="CHEBI:137748"/>
        <dbReference type="EC" id="2.3.1.191"/>
    </reaction>
</comment>
<evidence type="ECO:0000256" key="7">
    <source>
        <dbReference type="HAMAP-Rule" id="MF_00523"/>
    </source>
</evidence>
<dbReference type="NCBIfam" id="NF002060">
    <property type="entry name" value="PRK00892.1"/>
    <property type="match status" value="1"/>
</dbReference>
<keyword evidence="6 7" id="KW-0012">Acyltransferase</keyword>
<organism evidence="9 10">
    <name type="scientific">Candidatus Neptunichlamydia vexilliferae</name>
    <dbReference type="NCBI Taxonomy" id="1651774"/>
    <lineage>
        <taxon>Bacteria</taxon>
        <taxon>Pseudomonadati</taxon>
        <taxon>Chlamydiota</taxon>
        <taxon>Chlamydiia</taxon>
        <taxon>Parachlamydiales</taxon>
        <taxon>Simkaniaceae</taxon>
        <taxon>Candidatus Neptunichlamydia</taxon>
    </lineage>
</organism>
<name>A0ABS0B2T3_9BACT</name>
<comment type="caution">
    <text evidence="9">The sequence shown here is derived from an EMBL/GenBank/DDBJ whole genome shotgun (WGS) entry which is preliminary data.</text>
</comment>
<dbReference type="NCBIfam" id="TIGR01853">
    <property type="entry name" value="lipid_A_lpxD"/>
    <property type="match status" value="1"/>
</dbReference>
<accession>A0ABS0B2T3</accession>
<dbReference type="EMBL" id="JAAEJV010000089">
    <property type="protein sequence ID" value="MBF5060187.1"/>
    <property type="molecule type" value="Genomic_DNA"/>
</dbReference>
<evidence type="ECO:0000256" key="5">
    <source>
        <dbReference type="ARBA" id="ARBA00023098"/>
    </source>
</evidence>
<dbReference type="InterPro" id="IPR020573">
    <property type="entry name" value="UDP_GlcNAc_AcTrfase_non-rep"/>
</dbReference>
<dbReference type="EC" id="2.3.1.191" evidence="7"/>
<dbReference type="CDD" id="cd03352">
    <property type="entry name" value="LbH_LpxD"/>
    <property type="match status" value="1"/>
</dbReference>
<dbReference type="InterPro" id="IPR001451">
    <property type="entry name" value="Hexapep"/>
</dbReference>
<keyword evidence="10" id="KW-1185">Reference proteome</keyword>